<gene>
    <name evidence="1" type="ORF">JCM15093_242</name>
</gene>
<evidence type="ECO:0000313" key="1">
    <source>
        <dbReference type="EMBL" id="GAK35164.1"/>
    </source>
</evidence>
<evidence type="ECO:0000313" key="2">
    <source>
        <dbReference type="Proteomes" id="UP000027601"/>
    </source>
</evidence>
<dbReference type="AlphaFoldDB" id="A0A069D4S7"/>
<dbReference type="Proteomes" id="UP000027601">
    <property type="component" value="Unassembled WGS sequence"/>
</dbReference>
<sequence>MLLPESKYVTLGRTAIGDWPYSGFLHSLKVYAGVIQEEEVLQHYQMSKPGKKQQLKSN</sequence>
<accession>A0A069D4S7</accession>
<organism evidence="1 2">
    <name type="scientific">Bacteroides graminisolvens DSM 19988 = JCM 15093</name>
    <dbReference type="NCBI Taxonomy" id="1121097"/>
    <lineage>
        <taxon>Bacteria</taxon>
        <taxon>Pseudomonadati</taxon>
        <taxon>Bacteroidota</taxon>
        <taxon>Bacteroidia</taxon>
        <taxon>Bacteroidales</taxon>
        <taxon>Bacteroidaceae</taxon>
        <taxon>Bacteroides</taxon>
    </lineage>
</organism>
<dbReference type="EMBL" id="BAJS01000001">
    <property type="protein sequence ID" value="GAK35164.1"/>
    <property type="molecule type" value="Genomic_DNA"/>
</dbReference>
<protein>
    <submittedName>
        <fullName evidence="1">Uncharacterized protein</fullName>
    </submittedName>
</protein>
<comment type="caution">
    <text evidence="1">The sequence shown here is derived from an EMBL/GenBank/DDBJ whole genome shotgun (WGS) entry which is preliminary data.</text>
</comment>
<reference evidence="1 2" key="1">
    <citation type="journal article" date="2015" name="Microbes Environ.">
        <title>Distribution and evolution of nitrogen fixation genes in the phylum bacteroidetes.</title>
        <authorList>
            <person name="Inoue J."/>
            <person name="Oshima K."/>
            <person name="Suda W."/>
            <person name="Sakamoto M."/>
            <person name="Iino T."/>
            <person name="Noda S."/>
            <person name="Hongoh Y."/>
            <person name="Hattori M."/>
            <person name="Ohkuma M."/>
        </authorList>
    </citation>
    <scope>NUCLEOTIDE SEQUENCE [LARGE SCALE GENOMIC DNA]</scope>
    <source>
        <strain evidence="1 2">JCM 15093</strain>
    </source>
</reference>
<proteinExistence type="predicted"/>
<keyword evidence="2" id="KW-1185">Reference proteome</keyword>
<name>A0A069D4S7_9BACE</name>
<dbReference type="RefSeq" id="WP_154657444.1">
    <property type="nucleotide sequence ID" value="NZ_ATZI01000001.1"/>
</dbReference>